<sequence length="336" mass="36123">MGDPRGSLISPQVPLVGSPTEAGEVCPAVTASTGRTSMGGALAGLDEQVTVHSLYGGRIAAEETVLAGMRSMEERLDAEFAADAARTARMQAPVDDFRTALMGGAGNAEEVGEAVRRLRDSAPRFEPSLPRPERRREVSRIFTGSIGATVAPPYDYGWTSNRTSAGAVVSKVTADRTTGFCEYQKQASGGPSGASARAAVGVFFRPPVANGRLEVSANPSFRLAWTTFCWHCSTHSDGFIGIYVGRYTLGGDFETAPIDEKTYLWNDDSWWYGTSDEATSSGFPLSAQFDVDSNHFYALWIWCGGYDATGGEGLFYFSNSDSQFSMDVPSITWKLT</sequence>
<proteinExistence type="predicted"/>
<feature type="region of interest" description="Disordered" evidence="1">
    <location>
        <begin position="1"/>
        <end position="21"/>
    </location>
</feature>
<comment type="caution">
    <text evidence="2">The sequence shown here is derived from an EMBL/GenBank/DDBJ whole genome shotgun (WGS) entry which is preliminary data.</text>
</comment>
<evidence type="ECO:0008006" key="4">
    <source>
        <dbReference type="Google" id="ProtNLM"/>
    </source>
</evidence>
<protein>
    <recommendedName>
        <fullName evidence="4">DUF4185 domain-containing protein</fullName>
    </recommendedName>
</protein>
<reference evidence="3" key="1">
    <citation type="journal article" date="2019" name="Int. J. Syst. Evol. Microbiol.">
        <title>The Global Catalogue of Microorganisms (GCM) 10K type strain sequencing project: providing services to taxonomists for standard genome sequencing and annotation.</title>
        <authorList>
            <consortium name="The Broad Institute Genomics Platform"/>
            <consortium name="The Broad Institute Genome Sequencing Center for Infectious Disease"/>
            <person name="Wu L."/>
            <person name="Ma J."/>
        </authorList>
    </citation>
    <scope>NUCLEOTIDE SEQUENCE [LARGE SCALE GENOMIC DNA]</scope>
    <source>
        <strain evidence="3">XZYJT-10</strain>
    </source>
</reference>
<dbReference type="RefSeq" id="WP_378972826.1">
    <property type="nucleotide sequence ID" value="NZ_JBHTBJ010000021.1"/>
</dbReference>
<accession>A0ABW2I050</accession>
<evidence type="ECO:0000313" key="2">
    <source>
        <dbReference type="EMBL" id="MFC7277355.1"/>
    </source>
</evidence>
<gene>
    <name evidence="2" type="ORF">ACFQS1_25465</name>
</gene>
<evidence type="ECO:0000313" key="3">
    <source>
        <dbReference type="Proteomes" id="UP001596548"/>
    </source>
</evidence>
<name>A0ABW2I050_9ACTN</name>
<dbReference type="EMBL" id="JBHTBJ010000021">
    <property type="protein sequence ID" value="MFC7277355.1"/>
    <property type="molecule type" value="Genomic_DNA"/>
</dbReference>
<organism evidence="2 3">
    <name type="scientific">Paractinoplanes rhizophilus</name>
    <dbReference type="NCBI Taxonomy" id="1416877"/>
    <lineage>
        <taxon>Bacteria</taxon>
        <taxon>Bacillati</taxon>
        <taxon>Actinomycetota</taxon>
        <taxon>Actinomycetes</taxon>
        <taxon>Micromonosporales</taxon>
        <taxon>Micromonosporaceae</taxon>
        <taxon>Paractinoplanes</taxon>
    </lineage>
</organism>
<dbReference type="Proteomes" id="UP001596548">
    <property type="component" value="Unassembled WGS sequence"/>
</dbReference>
<keyword evidence="3" id="KW-1185">Reference proteome</keyword>
<evidence type="ECO:0000256" key="1">
    <source>
        <dbReference type="SAM" id="MobiDB-lite"/>
    </source>
</evidence>